<reference evidence="1 3" key="2">
    <citation type="submission" date="2014-07" db="EMBL/GenBank/DDBJ databases">
        <title>Porphyromonadaceae bacterium OUH 334697 = ATCC BAA-2682 = DSM 28341 draft genome.</title>
        <authorList>
            <person name="Sydenham T.V."/>
            <person name="Hasman H."/>
            <person name="Justesen U.S."/>
        </authorList>
    </citation>
    <scope>NUCLEOTIDE SEQUENCE [LARGE SCALE GENOMIC DNA]</scope>
    <source>
        <strain evidence="1 3">OUH 334697</strain>
    </source>
</reference>
<keyword evidence="4" id="KW-1185">Reference proteome</keyword>
<evidence type="ECO:0000313" key="2">
    <source>
        <dbReference type="EMBL" id="KIO45586.1"/>
    </source>
</evidence>
<dbReference type="PROSITE" id="PS51257">
    <property type="entry name" value="PROKAR_LIPOPROTEIN"/>
    <property type="match status" value="1"/>
</dbReference>
<dbReference type="EMBL" id="JPIT01000031">
    <property type="protein sequence ID" value="KIO43407.1"/>
    <property type="molecule type" value="Genomic_DNA"/>
</dbReference>
<dbReference type="Proteomes" id="UP000031937">
    <property type="component" value="Unassembled WGS sequence"/>
</dbReference>
<dbReference type="Proteomes" id="UP000031980">
    <property type="component" value="Unassembled WGS sequence"/>
</dbReference>
<dbReference type="EMBL" id="JPIU01000037">
    <property type="protein sequence ID" value="KIO45586.1"/>
    <property type="molecule type" value="Genomic_DNA"/>
</dbReference>
<reference evidence="2 4" key="1">
    <citation type="submission" date="2014-07" db="EMBL/GenBank/DDBJ databases">
        <title>Porphyromonadaceae bacterium OUH 308042 = ATCC BAA-2681 = DSM 28342 draft genome.</title>
        <authorList>
            <person name="Sydenham T.V."/>
            <person name="Hasman H."/>
            <person name="Justensen U.S."/>
        </authorList>
    </citation>
    <scope>NUCLEOTIDE SEQUENCE [LARGE SCALE GENOMIC DNA]</scope>
    <source>
        <strain evidence="2 4">OUH 308042</strain>
    </source>
</reference>
<comment type="caution">
    <text evidence="2">The sequence shown here is derived from an EMBL/GenBank/DDBJ whole genome shotgun (WGS) entry which is preliminary data.</text>
</comment>
<dbReference type="RefSeq" id="WP_041503630.1">
    <property type="nucleotide sequence ID" value="NZ_JPIT01000031.1"/>
</dbReference>
<evidence type="ECO:0000313" key="4">
    <source>
        <dbReference type="Proteomes" id="UP000031980"/>
    </source>
</evidence>
<protein>
    <recommendedName>
        <fullName evidence="5">DUF4925 domain-containing protein</fullName>
    </recommendedName>
</protein>
<organism evidence="2 4">
    <name type="scientific">Sanguibacteroides justesenii</name>
    <dbReference type="NCBI Taxonomy" id="1547597"/>
    <lineage>
        <taxon>Bacteria</taxon>
        <taxon>Pseudomonadati</taxon>
        <taxon>Bacteroidota</taxon>
        <taxon>Bacteroidia</taxon>
        <taxon>Bacteroidales</taxon>
        <taxon>Porphyromonadaceae</taxon>
        <taxon>Sanguibacteroides</taxon>
    </lineage>
</organism>
<proteinExistence type="predicted"/>
<sequence length="230" mass="26358">MKNKLTSIISILSLLFVIVSCNDNKEPEPFLQGTWAYKAPYFVFEYSEENIDVNWGGQTLQFKPEELTTMFKSMAGTKMGEYFVGIQFVSESEMNINMKFKDQTQKTLKATYETQGTKLGILLDKESLKEITGKELNIPQLSFDYKIINNQLTAYLNWSYLKGFLNTPYVSGMLDQLFPTLAATLLKDQWQFMPEQAQQAVVNQLKQIFNEVKSKTEDLEIGVVMESVSL</sequence>
<dbReference type="OrthoDB" id="1100623at2"/>
<name>A0A0C3RFM1_9PORP</name>
<gene>
    <name evidence="2" type="ORF">BA92_03735</name>
    <name evidence="1" type="ORF">IE90_09700</name>
</gene>
<evidence type="ECO:0000313" key="3">
    <source>
        <dbReference type="Proteomes" id="UP000031937"/>
    </source>
</evidence>
<dbReference type="AlphaFoldDB" id="A0A0C3RFM1"/>
<evidence type="ECO:0000313" key="1">
    <source>
        <dbReference type="EMBL" id="KIO43407.1"/>
    </source>
</evidence>
<evidence type="ECO:0008006" key="5">
    <source>
        <dbReference type="Google" id="ProtNLM"/>
    </source>
</evidence>
<accession>A0A0C3RFM1</accession>